<reference evidence="2" key="2">
    <citation type="submission" date="2009-11" db="EMBL/GenBank/DDBJ databases">
        <title>The Genome Sequence of Allomyces macrogynus strain ATCC 38327.</title>
        <authorList>
            <consortium name="The Broad Institute Genome Sequencing Platform"/>
            <person name="Russ C."/>
            <person name="Cuomo C."/>
            <person name="Shea T."/>
            <person name="Young S.K."/>
            <person name="Zeng Q."/>
            <person name="Koehrsen M."/>
            <person name="Haas B."/>
            <person name="Borodovsky M."/>
            <person name="Guigo R."/>
            <person name="Alvarado L."/>
            <person name="Berlin A."/>
            <person name="Borenstein D."/>
            <person name="Chen Z."/>
            <person name="Engels R."/>
            <person name="Freedman E."/>
            <person name="Gellesch M."/>
            <person name="Goldberg J."/>
            <person name="Griggs A."/>
            <person name="Gujja S."/>
            <person name="Heiman D."/>
            <person name="Hepburn T."/>
            <person name="Howarth C."/>
            <person name="Jen D."/>
            <person name="Larson L."/>
            <person name="Lewis B."/>
            <person name="Mehta T."/>
            <person name="Park D."/>
            <person name="Pearson M."/>
            <person name="Roberts A."/>
            <person name="Saif S."/>
            <person name="Shenoy N."/>
            <person name="Sisk P."/>
            <person name="Stolte C."/>
            <person name="Sykes S."/>
            <person name="Walk T."/>
            <person name="White J."/>
            <person name="Yandava C."/>
            <person name="Burger G."/>
            <person name="Gray M.W."/>
            <person name="Holland P.W.H."/>
            <person name="King N."/>
            <person name="Lang F.B.F."/>
            <person name="Roger A.J."/>
            <person name="Ruiz-Trillo I."/>
            <person name="Lander E."/>
            <person name="Nusbaum C."/>
        </authorList>
    </citation>
    <scope>NUCLEOTIDE SEQUENCE [LARGE SCALE GENOMIC DNA]</scope>
    <source>
        <strain evidence="2">ATCC 38327</strain>
    </source>
</reference>
<dbReference type="EMBL" id="GG745356">
    <property type="protein sequence ID" value="KNE68330.1"/>
    <property type="molecule type" value="Genomic_DNA"/>
</dbReference>
<dbReference type="OrthoDB" id="2963168at2759"/>
<reference evidence="1 2" key="1">
    <citation type="submission" date="2009-11" db="EMBL/GenBank/DDBJ databases">
        <title>Annotation of Allomyces macrogynus ATCC 38327.</title>
        <authorList>
            <consortium name="The Broad Institute Genome Sequencing Platform"/>
            <person name="Russ C."/>
            <person name="Cuomo C."/>
            <person name="Burger G."/>
            <person name="Gray M.W."/>
            <person name="Holland P.W.H."/>
            <person name="King N."/>
            <person name="Lang F.B.F."/>
            <person name="Roger A.J."/>
            <person name="Ruiz-Trillo I."/>
            <person name="Young S.K."/>
            <person name="Zeng Q."/>
            <person name="Gargeya S."/>
            <person name="Fitzgerald M."/>
            <person name="Haas B."/>
            <person name="Abouelleil A."/>
            <person name="Alvarado L."/>
            <person name="Arachchi H.M."/>
            <person name="Berlin A."/>
            <person name="Chapman S.B."/>
            <person name="Gearin G."/>
            <person name="Goldberg J."/>
            <person name="Griggs A."/>
            <person name="Gujja S."/>
            <person name="Hansen M."/>
            <person name="Heiman D."/>
            <person name="Howarth C."/>
            <person name="Larimer J."/>
            <person name="Lui A."/>
            <person name="MacDonald P.J.P."/>
            <person name="McCowen C."/>
            <person name="Montmayeur A."/>
            <person name="Murphy C."/>
            <person name="Neiman D."/>
            <person name="Pearson M."/>
            <person name="Priest M."/>
            <person name="Roberts A."/>
            <person name="Saif S."/>
            <person name="Shea T."/>
            <person name="Sisk P."/>
            <person name="Stolte C."/>
            <person name="Sykes S."/>
            <person name="Wortman J."/>
            <person name="Nusbaum C."/>
            <person name="Birren B."/>
        </authorList>
    </citation>
    <scope>NUCLEOTIDE SEQUENCE [LARGE SCALE GENOMIC DNA]</scope>
    <source>
        <strain evidence="1 2">ATCC 38327</strain>
    </source>
</reference>
<protein>
    <submittedName>
        <fullName evidence="1">Uncharacterized protein</fullName>
    </submittedName>
</protein>
<dbReference type="VEuPathDB" id="FungiDB:AMAG_12990"/>
<keyword evidence="2" id="KW-1185">Reference proteome</keyword>
<evidence type="ECO:0000313" key="2">
    <source>
        <dbReference type="Proteomes" id="UP000054350"/>
    </source>
</evidence>
<dbReference type="InterPro" id="IPR043129">
    <property type="entry name" value="ATPase_NBD"/>
</dbReference>
<evidence type="ECO:0000313" key="1">
    <source>
        <dbReference type="EMBL" id="KNE68330.1"/>
    </source>
</evidence>
<dbReference type="PANTHER" id="PTHR14187">
    <property type="entry name" value="ALPHA KINASE/ELONGATION FACTOR 2 KINASE"/>
    <property type="match status" value="1"/>
</dbReference>
<sequence length="220" mass="23861">MRQAMFKAGLIYSPDSDRLDFCAEPMAGLLYEMVSSKSHTPIQKGDPVLIVDMGGGTVDLTAMRMSGTGFEELVPGLGASCGSTILDDAFLAMFRDAIGTNKLFQAPDGLRVKGVFSPVIRKGQALTPGIVATKKYRAESFTDTIIRASWFVSKLESPIFTDTSDCKCIGVLEVQVTPSQDYANRDTVEVTISMSPSGLMFHAKSLSTNKPVDCRIEFHD</sequence>
<dbReference type="PANTHER" id="PTHR14187:SF5">
    <property type="entry name" value="HEAT SHOCK 70 KDA PROTEIN 12A"/>
    <property type="match status" value="1"/>
</dbReference>
<organism evidence="1 2">
    <name type="scientific">Allomyces macrogynus (strain ATCC 38327)</name>
    <name type="common">Allomyces javanicus var. macrogynus</name>
    <dbReference type="NCBI Taxonomy" id="578462"/>
    <lineage>
        <taxon>Eukaryota</taxon>
        <taxon>Fungi</taxon>
        <taxon>Fungi incertae sedis</taxon>
        <taxon>Blastocladiomycota</taxon>
        <taxon>Blastocladiomycetes</taxon>
        <taxon>Blastocladiales</taxon>
        <taxon>Blastocladiaceae</taxon>
        <taxon>Allomyces</taxon>
    </lineage>
</organism>
<name>A0A0L0T0Z7_ALLM3</name>
<dbReference type="AlphaFoldDB" id="A0A0L0T0Z7"/>
<dbReference type="STRING" id="578462.A0A0L0T0Z7"/>
<dbReference type="Proteomes" id="UP000054350">
    <property type="component" value="Unassembled WGS sequence"/>
</dbReference>
<gene>
    <name evidence="1" type="ORF">AMAG_12990</name>
</gene>
<accession>A0A0L0T0Z7</accession>
<dbReference type="SUPFAM" id="SSF53067">
    <property type="entry name" value="Actin-like ATPase domain"/>
    <property type="match status" value="1"/>
</dbReference>
<proteinExistence type="predicted"/>